<dbReference type="STRING" id="517719.SAMN05421762_0421"/>
<keyword evidence="2" id="KW-1185">Reference proteome</keyword>
<reference evidence="1 2" key="1">
    <citation type="submission" date="2016-10" db="EMBL/GenBank/DDBJ databases">
        <authorList>
            <person name="de Groot N.N."/>
        </authorList>
    </citation>
    <scope>NUCLEOTIDE SEQUENCE [LARGE SCALE GENOMIC DNA]</scope>
    <source>
        <strain evidence="1 2">DSM 29619</strain>
    </source>
</reference>
<evidence type="ECO:0008006" key="3">
    <source>
        <dbReference type="Google" id="ProtNLM"/>
    </source>
</evidence>
<protein>
    <recommendedName>
        <fullName evidence="3">Glycosyl transferases group 1</fullName>
    </recommendedName>
</protein>
<organism evidence="1 2">
    <name type="scientific">Pseudooceanicola nitratireducens</name>
    <dbReference type="NCBI Taxonomy" id="517719"/>
    <lineage>
        <taxon>Bacteria</taxon>
        <taxon>Pseudomonadati</taxon>
        <taxon>Pseudomonadota</taxon>
        <taxon>Alphaproteobacteria</taxon>
        <taxon>Rhodobacterales</taxon>
        <taxon>Paracoccaceae</taxon>
        <taxon>Pseudooceanicola</taxon>
    </lineage>
</organism>
<dbReference type="AlphaFoldDB" id="A0A1I1HY28"/>
<dbReference type="Proteomes" id="UP000231644">
    <property type="component" value="Unassembled WGS sequence"/>
</dbReference>
<proteinExistence type="predicted"/>
<evidence type="ECO:0000313" key="1">
    <source>
        <dbReference type="EMBL" id="SFC28685.1"/>
    </source>
</evidence>
<accession>A0A1I1HY28</accession>
<evidence type="ECO:0000313" key="2">
    <source>
        <dbReference type="Proteomes" id="UP000231644"/>
    </source>
</evidence>
<sequence>MGAPFALRAVVPARLRIAGLGAPMYARPMRFLDWLRPAVRPDFPQPDQQTFLLWEPCSASHGEIVPGYASYLRALGYKVVVLMTPDRIEEGLFSRFDMQGITLSRLTQKQIRRLMRQGGAQGAAGVLVSTAGKLPDRPDGTVDLDAVFAGNAPGRVLLVEHDAKGRIDAGAWSPCMITLRELEYQGQPSIVVNPHDFGQVTLKDKVAGRAVFVMVGAARAKRRNQNMVFDAAGALLDQGVTDFEIRMIGKPGGDPLPDRLKDHVIQLGRLDFTRMYDEVERADFVLTAFQGDNPDHDFYRTTGTTGAFQLCYGFAKPCVVQERFCHLTALNADNSLTYGTDAEMAACLRAGVEMGTEDYAAKRDAMQRDAAALRAASLTALKGLIDG</sequence>
<name>A0A1I1HY28_9RHOB</name>
<dbReference type="EMBL" id="FOLX01000001">
    <property type="protein sequence ID" value="SFC28685.1"/>
    <property type="molecule type" value="Genomic_DNA"/>
</dbReference>
<gene>
    <name evidence="1" type="ORF">SAMN05421762_0421</name>
</gene>